<comment type="similarity">
    <text evidence="2">Belongs to the TULIP P47 family.</text>
</comment>
<dbReference type="Proteomes" id="UP000664795">
    <property type="component" value="Unassembled WGS sequence"/>
</dbReference>
<evidence type="ECO:0000313" key="6">
    <source>
        <dbReference type="Proteomes" id="UP000664795"/>
    </source>
</evidence>
<keyword evidence="6" id="KW-1185">Reference proteome</keyword>
<feature type="domain" description="Protein OrfX2/OrfX3/P47" evidence="4">
    <location>
        <begin position="5"/>
        <end position="393"/>
    </location>
</feature>
<keyword evidence="3" id="KW-0812">Transmembrane</keyword>
<accession>A0A939G3Q7</accession>
<evidence type="ECO:0000256" key="1">
    <source>
        <dbReference type="ARBA" id="ARBA00023026"/>
    </source>
</evidence>
<dbReference type="RefSeq" id="WP_207334023.1">
    <property type="nucleotide sequence ID" value="NZ_JAFMYU010000002.1"/>
</dbReference>
<name>A0A939G3Q7_9BACT</name>
<dbReference type="Pfam" id="PF06597">
    <property type="entry name" value="Clostridium_P47"/>
    <property type="match status" value="1"/>
</dbReference>
<feature type="transmembrane region" description="Helical" evidence="3">
    <location>
        <begin position="370"/>
        <end position="394"/>
    </location>
</feature>
<evidence type="ECO:0000313" key="5">
    <source>
        <dbReference type="EMBL" id="MBO0930059.1"/>
    </source>
</evidence>
<reference evidence="5 6" key="1">
    <citation type="submission" date="2021-03" db="EMBL/GenBank/DDBJ databases">
        <title>Fibrella sp. HMF5036 genome sequencing and assembly.</title>
        <authorList>
            <person name="Kang H."/>
            <person name="Kim H."/>
            <person name="Bae S."/>
            <person name="Joh K."/>
        </authorList>
    </citation>
    <scope>NUCLEOTIDE SEQUENCE [LARGE SCALE GENOMIC DNA]</scope>
    <source>
        <strain evidence="5 6">HMF5036</strain>
    </source>
</reference>
<dbReference type="AlphaFoldDB" id="A0A939G3Q7"/>
<comment type="caution">
    <text evidence="5">The sequence shown here is derived from an EMBL/GenBank/DDBJ whole genome shotgun (WGS) entry which is preliminary data.</text>
</comment>
<protein>
    <submittedName>
        <fullName evidence="5">TULIP family P47-like protein</fullName>
    </submittedName>
</protein>
<evidence type="ECO:0000259" key="4">
    <source>
        <dbReference type="Pfam" id="PF06597"/>
    </source>
</evidence>
<keyword evidence="1" id="KW-0843">Virulence</keyword>
<evidence type="ECO:0000256" key="2">
    <source>
        <dbReference type="ARBA" id="ARBA00035010"/>
    </source>
</evidence>
<evidence type="ECO:0000256" key="3">
    <source>
        <dbReference type="SAM" id="Phobius"/>
    </source>
</evidence>
<dbReference type="EMBL" id="JAFMYU010000002">
    <property type="protein sequence ID" value="MBO0930059.1"/>
    <property type="molecule type" value="Genomic_DNA"/>
</dbReference>
<organism evidence="5 6">
    <name type="scientific">Fibrella aquatilis</name>
    <dbReference type="NCBI Taxonomy" id="2817059"/>
    <lineage>
        <taxon>Bacteria</taxon>
        <taxon>Pseudomonadati</taxon>
        <taxon>Bacteroidota</taxon>
        <taxon>Cytophagia</taxon>
        <taxon>Cytophagales</taxon>
        <taxon>Spirosomataceae</taxon>
        <taxon>Fibrella</taxon>
    </lineage>
</organism>
<proteinExistence type="inferred from homology"/>
<keyword evidence="3" id="KW-1133">Transmembrane helix</keyword>
<keyword evidence="3" id="KW-0472">Membrane</keyword>
<sequence>MDAGGWDVIYASDVARLNVVLGQSSQQFMPTFSCNNTAMQVSFSGNFGPWMITPGGSANRINVQVPVTQGTLTAPGFVNFSLTGIQPVMNIALAFVEDDTNTSQQVVFDIRSVATSPASAADGDIYVANPDVSGLLNQRDPSGTVASMLESNLPQCFIANQAAISFVFAALFTNPQNLPWLIPKATSVAYFSSSDQSIQAIAIRTLTQSPWGPAGLSTAVDPSLLSAGQNLFYALSQGVFMKNLLLPALPSALGNGITTDVFQFNGPTQPNQQNACSITNTRPFSTQSVENAGTHYYPQINSFTMSISNNQIITTASGQFDVTGLAGAWVSFDNLQVINTITYNAATQKLQYQLLSQTAPSTTRHIPWEYWFLALGAIIGLIVIAIINIVVTVIENAVQNALSGTGNLAVVGLPASTATWAGGGSMTIAQADLESALVIRGQSA</sequence>
<dbReference type="InterPro" id="IPR010567">
    <property type="entry name" value="OrfX2/OrfX3/P47"/>
</dbReference>
<gene>
    <name evidence="5" type="ORF">J2I48_03595</name>
</gene>